<dbReference type="EMBL" id="CP095071">
    <property type="protein sequence ID" value="UOQ84843.1"/>
    <property type="molecule type" value="Genomic_DNA"/>
</dbReference>
<evidence type="ECO:0000313" key="3">
    <source>
        <dbReference type="Proteomes" id="UP000831537"/>
    </source>
</evidence>
<feature type="chain" id="PRO_5046053765" description="DUF3139 domain-containing protein" evidence="1">
    <location>
        <begin position="19"/>
        <end position="97"/>
    </location>
</feature>
<evidence type="ECO:0000256" key="1">
    <source>
        <dbReference type="SAM" id="SignalP"/>
    </source>
</evidence>
<dbReference type="PROSITE" id="PS51257">
    <property type="entry name" value="PROKAR_LIPOPROTEIN"/>
    <property type="match status" value="1"/>
</dbReference>
<evidence type="ECO:0000313" key="2">
    <source>
        <dbReference type="EMBL" id="UOQ84843.1"/>
    </source>
</evidence>
<reference evidence="2 3" key="1">
    <citation type="submission" date="2022-04" db="EMBL/GenBank/DDBJ databases">
        <title>Gracilibacillus sp. isolated from saltern.</title>
        <authorList>
            <person name="Won M."/>
            <person name="Lee C.-M."/>
            <person name="Woen H.-Y."/>
            <person name="Kwon S.-W."/>
        </authorList>
    </citation>
    <scope>NUCLEOTIDE SEQUENCE [LARGE SCALE GENOMIC DNA]</scope>
    <source>
        <strain evidence="2 3">SSPM10-3</strain>
    </source>
</reference>
<gene>
    <name evidence="2" type="ORF">MUN87_19660</name>
</gene>
<dbReference type="Proteomes" id="UP000831537">
    <property type="component" value="Chromosome"/>
</dbReference>
<organism evidence="2 3">
    <name type="scientific">Gracilibacillus salinarum</name>
    <dbReference type="NCBI Taxonomy" id="2932255"/>
    <lineage>
        <taxon>Bacteria</taxon>
        <taxon>Bacillati</taxon>
        <taxon>Bacillota</taxon>
        <taxon>Bacilli</taxon>
        <taxon>Bacillales</taxon>
        <taxon>Bacillaceae</taxon>
        <taxon>Gracilibacillus</taxon>
    </lineage>
</organism>
<evidence type="ECO:0008006" key="4">
    <source>
        <dbReference type="Google" id="ProtNLM"/>
    </source>
</evidence>
<proteinExistence type="predicted"/>
<keyword evidence="1" id="KW-0732">Signal</keyword>
<protein>
    <recommendedName>
        <fullName evidence="4">DUF3139 domain-containing protein</fullName>
    </recommendedName>
</protein>
<sequence length="97" mass="11454">MKKLVWLCIIVFSLTACNTGDISGEAQEELQEYGYMENYMEIDQYTVNIKENNPYKRIILYEESNGSIKYKSVFIKKTNRLKIIDITQDQILFNNEI</sequence>
<feature type="signal peptide" evidence="1">
    <location>
        <begin position="1"/>
        <end position="18"/>
    </location>
</feature>
<name>A0ABY4GKW6_9BACI</name>
<keyword evidence="3" id="KW-1185">Reference proteome</keyword>
<accession>A0ABY4GKW6</accession>
<dbReference type="RefSeq" id="WP_244743262.1">
    <property type="nucleotide sequence ID" value="NZ_CP095071.1"/>
</dbReference>